<keyword evidence="4" id="KW-1185">Reference proteome</keyword>
<proteinExistence type="predicted"/>
<evidence type="ECO:0000313" key="4">
    <source>
        <dbReference type="Proteomes" id="UP001165085"/>
    </source>
</evidence>
<reference evidence="4" key="1">
    <citation type="journal article" date="2023" name="Commun. Biol.">
        <title>Genome analysis of Parmales, the sister group of diatoms, reveals the evolutionary specialization of diatoms from phago-mixotrophs to photoautotrophs.</title>
        <authorList>
            <person name="Ban H."/>
            <person name="Sato S."/>
            <person name="Yoshikawa S."/>
            <person name="Yamada K."/>
            <person name="Nakamura Y."/>
            <person name="Ichinomiya M."/>
            <person name="Sato N."/>
            <person name="Blanc-Mathieu R."/>
            <person name="Endo H."/>
            <person name="Kuwata A."/>
            <person name="Ogata H."/>
        </authorList>
    </citation>
    <scope>NUCLEOTIDE SEQUENCE [LARGE SCALE GENOMIC DNA]</scope>
    <source>
        <strain evidence="4">NIES 3701</strain>
    </source>
</reference>
<organism evidence="3 4">
    <name type="scientific">Triparma strigata</name>
    <dbReference type="NCBI Taxonomy" id="1606541"/>
    <lineage>
        <taxon>Eukaryota</taxon>
        <taxon>Sar</taxon>
        <taxon>Stramenopiles</taxon>
        <taxon>Ochrophyta</taxon>
        <taxon>Bolidophyceae</taxon>
        <taxon>Parmales</taxon>
        <taxon>Triparmaceae</taxon>
        <taxon>Triparma</taxon>
    </lineage>
</organism>
<name>A0A9W7AV44_9STRA</name>
<gene>
    <name evidence="3" type="ORF">TrST_g4762</name>
</gene>
<keyword evidence="2" id="KW-0472">Membrane</keyword>
<accession>A0A9W7AV44</accession>
<protein>
    <submittedName>
        <fullName evidence="3">Uncharacterized protein</fullName>
    </submittedName>
</protein>
<keyword evidence="2" id="KW-1133">Transmembrane helix</keyword>
<evidence type="ECO:0000313" key="3">
    <source>
        <dbReference type="EMBL" id="GMH78449.1"/>
    </source>
</evidence>
<evidence type="ECO:0000256" key="1">
    <source>
        <dbReference type="SAM" id="MobiDB-lite"/>
    </source>
</evidence>
<sequence>MSILDDFIPAEYQLLSMIVTGVLGFLLILSVSSSLSAPKKTTKSKAKKSAPVSTPTKKIKVPKGVQGSVSTPEGRRSTRIASRRE</sequence>
<comment type="caution">
    <text evidence="3">The sequence shown here is derived from an EMBL/GenBank/DDBJ whole genome shotgun (WGS) entry which is preliminary data.</text>
</comment>
<dbReference type="Proteomes" id="UP001165085">
    <property type="component" value="Unassembled WGS sequence"/>
</dbReference>
<dbReference type="EMBL" id="BRXY01000222">
    <property type="protein sequence ID" value="GMH78449.1"/>
    <property type="molecule type" value="Genomic_DNA"/>
</dbReference>
<keyword evidence="2" id="KW-0812">Transmembrane</keyword>
<feature type="region of interest" description="Disordered" evidence="1">
    <location>
        <begin position="35"/>
        <end position="85"/>
    </location>
</feature>
<feature type="transmembrane region" description="Helical" evidence="2">
    <location>
        <begin position="12"/>
        <end position="35"/>
    </location>
</feature>
<dbReference type="AlphaFoldDB" id="A0A9W7AV44"/>
<evidence type="ECO:0000256" key="2">
    <source>
        <dbReference type="SAM" id="Phobius"/>
    </source>
</evidence>